<sequence length="322" mass="37135">MAVIILSDKYRATHTMSSFDTTPPIKTVPILLRGNWLADGQISETEVDHAADATDANPIYKSRLEKFWDHVKDMFCTTRRIEAKGYLNDMMAQGKSDQKRIESLLNLFGMASSAQLSRFNAYCDPTDHRYAIISIDQSPISIRVLRRVLLEQAHYDPEYCRLSLAEHLKELGAATGFDPKDATTTLTQHLAEQRAPVSQVWDTMEGWFLKCEAPRAKEYLEDFLSLSTCATTKRHCFTKMREMALGQYKSHFRRQDTYDGSELLRLAGASNRNVRPEFNGIEEARFKKELNGLLGRLPWVEEDDMRYEKMMMEEEKLRRGNE</sequence>
<accession>A0A0H3X3G2</accession>
<gene>
    <name evidence="1" type="ORF">AB870_25185</name>
</gene>
<dbReference type="Gene3D" id="3.30.2440.10">
    <property type="entry name" value="Secreted effector protein SifA"/>
    <property type="match status" value="2"/>
</dbReference>
<name>A0A0H3X3G2_9BURK</name>
<proteinExistence type="predicted"/>
<organism evidence="1 2">
    <name type="scientific">Pandoraea faecigallinarum</name>
    <dbReference type="NCBI Taxonomy" id="656179"/>
    <lineage>
        <taxon>Bacteria</taxon>
        <taxon>Pseudomonadati</taxon>
        <taxon>Pseudomonadota</taxon>
        <taxon>Betaproteobacteria</taxon>
        <taxon>Burkholderiales</taxon>
        <taxon>Burkholderiaceae</taxon>
        <taxon>Pandoraea</taxon>
    </lineage>
</organism>
<evidence type="ECO:0000313" key="1">
    <source>
        <dbReference type="EMBL" id="AKM33478.1"/>
    </source>
</evidence>
<geneLocation type="plasmid" evidence="1 2">
    <name>pPF72-2</name>
</geneLocation>
<dbReference type="PATRIC" id="fig|656179.3.peg.5428"/>
<reference evidence="1" key="1">
    <citation type="submission" date="2016-06" db="EMBL/GenBank/DDBJ databases">
        <title>Complete Genome Sequence of Pandoraea faecigallinarum DSM-23572.</title>
        <authorList>
            <person name="Yong D."/>
            <person name="Ee R."/>
            <person name="Lim Y.-L."/>
            <person name="Yin W.-F."/>
            <person name="Chan K.-G."/>
        </authorList>
    </citation>
    <scope>NUCLEOTIDE SEQUENCE</scope>
    <source>
        <strain evidence="1">DSM 23572</strain>
        <plasmid evidence="1">pPF72-2</plasmid>
    </source>
</reference>
<keyword evidence="2" id="KW-1185">Reference proteome</keyword>
<dbReference type="RefSeq" id="WP_047909445.1">
    <property type="nucleotide sequence ID" value="NZ_CP011809.2"/>
</dbReference>
<dbReference type="AlphaFoldDB" id="A0A0H3X3G2"/>
<keyword evidence="1" id="KW-0614">Plasmid</keyword>
<dbReference type="KEGG" id="pfg:AB870_25185"/>
<dbReference type="Proteomes" id="UP000035651">
    <property type="component" value="Plasmid pPF72-2"/>
</dbReference>
<evidence type="ECO:0000313" key="2">
    <source>
        <dbReference type="Proteomes" id="UP000035651"/>
    </source>
</evidence>
<protein>
    <submittedName>
        <fullName evidence="1">Uncharacterized protein</fullName>
    </submittedName>
</protein>
<dbReference type="OrthoDB" id="7861444at2"/>
<dbReference type="EMBL" id="CP011809">
    <property type="protein sequence ID" value="AKM33478.1"/>
    <property type="molecule type" value="Genomic_DNA"/>
</dbReference>